<evidence type="ECO:0000256" key="1">
    <source>
        <dbReference type="ARBA" id="ARBA00023015"/>
    </source>
</evidence>
<evidence type="ECO:0000256" key="2">
    <source>
        <dbReference type="ARBA" id="ARBA00023125"/>
    </source>
</evidence>
<dbReference type="GO" id="GO:0003677">
    <property type="term" value="F:DNA binding"/>
    <property type="evidence" value="ECO:0007669"/>
    <property type="project" value="UniProtKB-KW"/>
</dbReference>
<evidence type="ECO:0000313" key="5">
    <source>
        <dbReference type="EMBL" id="QGM98248.1"/>
    </source>
</evidence>
<organism evidence="5 6">
    <name type="scientific">Methylocystis parvus</name>
    <dbReference type="NCBI Taxonomy" id="134"/>
    <lineage>
        <taxon>Bacteria</taxon>
        <taxon>Pseudomonadati</taxon>
        <taxon>Pseudomonadota</taxon>
        <taxon>Alphaproteobacteria</taxon>
        <taxon>Hyphomicrobiales</taxon>
        <taxon>Methylocystaceae</taxon>
        <taxon>Methylocystis</taxon>
    </lineage>
</organism>
<keyword evidence="1" id="KW-0805">Transcription regulation</keyword>
<dbReference type="GO" id="GO:0003700">
    <property type="term" value="F:DNA-binding transcription factor activity"/>
    <property type="evidence" value="ECO:0007669"/>
    <property type="project" value="InterPro"/>
</dbReference>
<dbReference type="Pfam" id="PF00376">
    <property type="entry name" value="MerR"/>
    <property type="match status" value="1"/>
</dbReference>
<keyword evidence="2" id="KW-0238">DNA-binding</keyword>
<dbReference type="SMART" id="SM00422">
    <property type="entry name" value="HTH_MERR"/>
    <property type="match status" value="1"/>
</dbReference>
<dbReference type="Gene3D" id="1.10.1660.10">
    <property type="match status" value="1"/>
</dbReference>
<evidence type="ECO:0000256" key="3">
    <source>
        <dbReference type="ARBA" id="ARBA00023163"/>
    </source>
</evidence>
<sequence>MQPLTIGRLAAAAGVNLETVRYYERIELMPQPARTASGRRAYEQAHVRRLAFIRRARELGFSIEDIRALLALAEPSRVSCVDVREIARTHLDEVRAKLADLARLEGILAATIAQCSGDPAPSCPVLDMLATPARA</sequence>
<accession>A0A6B8M6X1</accession>
<dbReference type="Proteomes" id="UP000422569">
    <property type="component" value="Chromosome"/>
</dbReference>
<keyword evidence="6" id="KW-1185">Reference proteome</keyword>
<dbReference type="EMBL" id="CP044331">
    <property type="protein sequence ID" value="QGM98248.1"/>
    <property type="molecule type" value="Genomic_DNA"/>
</dbReference>
<gene>
    <name evidence="5" type="ORF">F7D14_12695</name>
</gene>
<dbReference type="InterPro" id="IPR009061">
    <property type="entry name" value="DNA-bd_dom_put_sf"/>
</dbReference>
<dbReference type="PROSITE" id="PS50937">
    <property type="entry name" value="HTH_MERR_2"/>
    <property type="match status" value="1"/>
</dbReference>
<evidence type="ECO:0000313" key="6">
    <source>
        <dbReference type="Proteomes" id="UP000422569"/>
    </source>
</evidence>
<dbReference type="AlphaFoldDB" id="A0A6B8M6X1"/>
<dbReference type="InterPro" id="IPR000551">
    <property type="entry name" value="MerR-type_HTH_dom"/>
</dbReference>
<dbReference type="InterPro" id="IPR015358">
    <property type="entry name" value="Tscrpt_reg_MerR_DNA-bd"/>
</dbReference>
<dbReference type="PANTHER" id="PTHR30204">
    <property type="entry name" value="REDOX-CYCLING DRUG-SENSING TRANSCRIPTIONAL ACTIVATOR SOXR"/>
    <property type="match status" value="1"/>
</dbReference>
<proteinExistence type="predicted"/>
<dbReference type="PANTHER" id="PTHR30204:SF92">
    <property type="entry name" value="HTH-TYPE TRANSCRIPTIONAL REGULATOR ZNTR"/>
    <property type="match status" value="1"/>
</dbReference>
<keyword evidence="3" id="KW-0804">Transcription</keyword>
<dbReference type="RefSeq" id="WP_016918001.1">
    <property type="nucleotide sequence ID" value="NZ_CP044331.1"/>
</dbReference>
<dbReference type="CDD" id="cd04785">
    <property type="entry name" value="HTH_CadR-PbrR-like"/>
    <property type="match status" value="1"/>
</dbReference>
<dbReference type="KEGG" id="mpar:F7D14_12695"/>
<protein>
    <submittedName>
        <fullName evidence="5">Helix-turn-helix domain-containing protein</fullName>
    </submittedName>
</protein>
<evidence type="ECO:0000259" key="4">
    <source>
        <dbReference type="PROSITE" id="PS50937"/>
    </source>
</evidence>
<dbReference type="PRINTS" id="PR00040">
    <property type="entry name" value="HTHMERR"/>
</dbReference>
<reference evidence="5 6" key="1">
    <citation type="submission" date="2019-09" db="EMBL/GenBank/DDBJ databases">
        <title>Isolation and complete genome sequencing of Methylocystis species.</title>
        <authorList>
            <person name="Rumah B.L."/>
            <person name="Stead C.E."/>
            <person name="Stevens B.C."/>
            <person name="Minton N.P."/>
            <person name="Grosse-Honebrink A."/>
            <person name="Zhang Y."/>
        </authorList>
    </citation>
    <scope>NUCLEOTIDE SEQUENCE [LARGE SCALE GENOMIC DNA]</scope>
    <source>
        <strain evidence="5 6">BRCS2</strain>
    </source>
</reference>
<name>A0A6B8M6X1_9HYPH</name>
<dbReference type="SUPFAM" id="SSF46955">
    <property type="entry name" value="Putative DNA-binding domain"/>
    <property type="match status" value="1"/>
</dbReference>
<dbReference type="Pfam" id="PF09278">
    <property type="entry name" value="MerR-DNA-bind"/>
    <property type="match status" value="1"/>
</dbReference>
<feature type="domain" description="HTH merR-type" evidence="4">
    <location>
        <begin position="1"/>
        <end position="72"/>
    </location>
</feature>
<dbReference type="InterPro" id="IPR047057">
    <property type="entry name" value="MerR_fam"/>
</dbReference>